<accession>A0A1G6XXB8</accession>
<gene>
    <name evidence="1" type="ORF">SAMN05192589_109141</name>
</gene>
<evidence type="ECO:0000313" key="1">
    <source>
        <dbReference type="EMBL" id="SDD82750.1"/>
    </source>
</evidence>
<dbReference type="OrthoDB" id="7065204at2"/>
<organism evidence="1 2">
    <name type="scientific">Paracidovorax valerianellae</name>
    <dbReference type="NCBI Taxonomy" id="187868"/>
    <lineage>
        <taxon>Bacteria</taxon>
        <taxon>Pseudomonadati</taxon>
        <taxon>Pseudomonadota</taxon>
        <taxon>Betaproteobacteria</taxon>
        <taxon>Burkholderiales</taxon>
        <taxon>Comamonadaceae</taxon>
        <taxon>Paracidovorax</taxon>
    </lineage>
</organism>
<dbReference type="Proteomes" id="UP000198781">
    <property type="component" value="Unassembled WGS sequence"/>
</dbReference>
<dbReference type="STRING" id="187868.SAMN05192589_109141"/>
<sequence length="155" mass="17006">MRNLTRSEVALAPLPSAGGDAPLKSRIAVNGQPTEARADGVVLEAAFQWRDFYLLFTSDDIPQEDLLHITLFDGQWQPLDAATLGGAYTTGSFSLIGVEGGNTVRFRFVGDTDWSVEILQTPGFRVPFMSEPKGVTRPLGFSRHFVVRGDPQPQR</sequence>
<dbReference type="RefSeq" id="WP_092744573.1">
    <property type="nucleotide sequence ID" value="NZ_FMZC01000009.1"/>
</dbReference>
<keyword evidence="2" id="KW-1185">Reference proteome</keyword>
<reference evidence="1 2" key="1">
    <citation type="submission" date="2016-10" db="EMBL/GenBank/DDBJ databases">
        <authorList>
            <person name="de Groot N.N."/>
        </authorList>
    </citation>
    <scope>NUCLEOTIDE SEQUENCE [LARGE SCALE GENOMIC DNA]</scope>
    <source>
        <strain evidence="1 2">DSM 16619</strain>
    </source>
</reference>
<dbReference type="AlphaFoldDB" id="A0A1G6XXB8"/>
<name>A0A1G6XXB8_9BURK</name>
<evidence type="ECO:0000313" key="2">
    <source>
        <dbReference type="Proteomes" id="UP000198781"/>
    </source>
</evidence>
<protein>
    <submittedName>
        <fullName evidence="1">Uncharacterized protein</fullName>
    </submittedName>
</protein>
<dbReference type="EMBL" id="FMZC01000009">
    <property type="protein sequence ID" value="SDD82750.1"/>
    <property type="molecule type" value="Genomic_DNA"/>
</dbReference>
<proteinExistence type="predicted"/>